<accession>A0A7G2DB65</accession>
<dbReference type="EMBL" id="LR881183">
    <property type="protein sequence ID" value="CAD5244357.1"/>
    <property type="molecule type" value="Genomic_DNA"/>
</dbReference>
<reference evidence="1 2" key="1">
    <citation type="submission" date="2020-09" db="EMBL/GenBank/DDBJ databases">
        <authorList>
            <person name="Courtine D."/>
        </authorList>
    </citation>
    <scope>NUCLEOTIDE SEQUENCE [LARGE SCALE GENOMIC DNA]</scope>
    <source>
        <strain evidence="1 2">IRI35c</strain>
    </source>
</reference>
<sequence length="33" mass="3648">MAFTSGLCTYHAWKTLGETHPDPHPWPLGVAII</sequence>
<dbReference type="Proteomes" id="UP000516304">
    <property type="component" value="Chromosome TIRI35C"/>
</dbReference>
<evidence type="ECO:0000313" key="2">
    <source>
        <dbReference type="Proteomes" id="UP000516304"/>
    </source>
</evidence>
<gene>
    <name evidence="1" type="ORF">TIRI35C_1203</name>
</gene>
<organism evidence="1 2">
    <name type="scientific">Thermococcus camini</name>
    <dbReference type="NCBI Taxonomy" id="2016373"/>
    <lineage>
        <taxon>Archaea</taxon>
        <taxon>Methanobacteriati</taxon>
        <taxon>Methanobacteriota</taxon>
        <taxon>Thermococci</taxon>
        <taxon>Thermococcales</taxon>
        <taxon>Thermococcaceae</taxon>
        <taxon>Thermococcus</taxon>
    </lineage>
</organism>
<dbReference type="KEGG" id="tcq:TIRI35C_1203"/>
<proteinExistence type="predicted"/>
<keyword evidence="2" id="KW-1185">Reference proteome</keyword>
<dbReference type="AlphaFoldDB" id="A0A7G2DB65"/>
<evidence type="ECO:0000313" key="1">
    <source>
        <dbReference type="EMBL" id="CAD5244357.1"/>
    </source>
</evidence>
<name>A0A7G2DB65_9EURY</name>
<protein>
    <submittedName>
        <fullName evidence="1">Uncharacterized protein</fullName>
    </submittedName>
</protein>